<dbReference type="EMBL" id="FNON01000004">
    <property type="protein sequence ID" value="SDY10824.1"/>
    <property type="molecule type" value="Genomic_DNA"/>
</dbReference>
<keyword evidence="2" id="KW-0812">Transmembrane</keyword>
<name>A0A1H3H7R9_9PSEU</name>
<feature type="transmembrane region" description="Helical" evidence="2">
    <location>
        <begin position="136"/>
        <end position="154"/>
    </location>
</feature>
<feature type="transmembrane region" description="Helical" evidence="2">
    <location>
        <begin position="98"/>
        <end position="116"/>
    </location>
</feature>
<keyword evidence="4" id="KW-1185">Reference proteome</keyword>
<protein>
    <recommendedName>
        <fullName evidence="5">DUF4383 domain-containing protein</fullName>
    </recommendedName>
</protein>
<accession>A0A1H3H7R9</accession>
<evidence type="ECO:0000313" key="3">
    <source>
        <dbReference type="EMBL" id="SDY10824.1"/>
    </source>
</evidence>
<feature type="transmembrane region" description="Helical" evidence="2">
    <location>
        <begin position="66"/>
        <end position="91"/>
    </location>
</feature>
<keyword evidence="2" id="KW-0472">Membrane</keyword>
<dbReference type="RefSeq" id="WP_091291436.1">
    <property type="nucleotide sequence ID" value="NZ_FNON01000004.1"/>
</dbReference>
<sequence length="168" mass="17444">MAEPHHPQAGQQPSGITPGGASRTPAQLSAGVVGVVFLLVGIGGFIPGLTTDYDQLSFAGHDSMAMLLGLFMVSVLHNIVHLLFGIIGLALARTPRSARNYLVAGGVIYLVLWIYGLVVDHDSAANFVPVNTADNWLHLGLGVAMIALGVATAGTTRKLGPAAPDSRR</sequence>
<gene>
    <name evidence="3" type="ORF">SAMN05421504_104529</name>
</gene>
<dbReference type="STRING" id="589385.SAMN05421504_104529"/>
<dbReference type="Pfam" id="PF14325">
    <property type="entry name" value="DUF4383"/>
    <property type="match status" value="1"/>
</dbReference>
<dbReference type="AlphaFoldDB" id="A0A1H3H7R9"/>
<evidence type="ECO:0008006" key="5">
    <source>
        <dbReference type="Google" id="ProtNLM"/>
    </source>
</evidence>
<evidence type="ECO:0000256" key="1">
    <source>
        <dbReference type="SAM" id="MobiDB-lite"/>
    </source>
</evidence>
<dbReference type="OrthoDB" id="572373at2"/>
<reference evidence="3 4" key="1">
    <citation type="submission" date="2016-10" db="EMBL/GenBank/DDBJ databases">
        <authorList>
            <person name="de Groot N.N."/>
        </authorList>
    </citation>
    <scope>NUCLEOTIDE SEQUENCE [LARGE SCALE GENOMIC DNA]</scope>
    <source>
        <strain evidence="3 4">CPCC 202699</strain>
    </source>
</reference>
<feature type="transmembrane region" description="Helical" evidence="2">
    <location>
        <begin position="28"/>
        <end position="46"/>
    </location>
</feature>
<proteinExistence type="predicted"/>
<evidence type="ECO:0000256" key="2">
    <source>
        <dbReference type="SAM" id="Phobius"/>
    </source>
</evidence>
<keyword evidence="2" id="KW-1133">Transmembrane helix</keyword>
<dbReference type="Proteomes" id="UP000199515">
    <property type="component" value="Unassembled WGS sequence"/>
</dbReference>
<evidence type="ECO:0000313" key="4">
    <source>
        <dbReference type="Proteomes" id="UP000199515"/>
    </source>
</evidence>
<organism evidence="3 4">
    <name type="scientific">Amycolatopsis xylanica</name>
    <dbReference type="NCBI Taxonomy" id="589385"/>
    <lineage>
        <taxon>Bacteria</taxon>
        <taxon>Bacillati</taxon>
        <taxon>Actinomycetota</taxon>
        <taxon>Actinomycetes</taxon>
        <taxon>Pseudonocardiales</taxon>
        <taxon>Pseudonocardiaceae</taxon>
        <taxon>Amycolatopsis</taxon>
    </lineage>
</organism>
<feature type="region of interest" description="Disordered" evidence="1">
    <location>
        <begin position="1"/>
        <end position="23"/>
    </location>
</feature>